<organism evidence="4 5">
    <name type="scientific">Flagellimonas oceani</name>
    <dbReference type="NCBI Taxonomy" id="2698672"/>
    <lineage>
        <taxon>Bacteria</taxon>
        <taxon>Pseudomonadati</taxon>
        <taxon>Bacteroidota</taxon>
        <taxon>Flavobacteriia</taxon>
        <taxon>Flavobacteriales</taxon>
        <taxon>Flavobacteriaceae</taxon>
        <taxon>Flagellimonas</taxon>
    </lineage>
</organism>
<evidence type="ECO:0000259" key="3">
    <source>
        <dbReference type="Pfam" id="PF25221"/>
    </source>
</evidence>
<dbReference type="Proteomes" id="UP000502928">
    <property type="component" value="Chromosome"/>
</dbReference>
<protein>
    <submittedName>
        <fullName evidence="4">DUF4105 domain-containing protein</fullName>
    </submittedName>
</protein>
<keyword evidence="1" id="KW-0472">Membrane</keyword>
<dbReference type="InterPro" id="IPR025178">
    <property type="entry name" value="Lnb_N"/>
</dbReference>
<evidence type="ECO:0000313" key="4">
    <source>
        <dbReference type="EMBL" id="QII47145.1"/>
    </source>
</evidence>
<feature type="transmembrane region" description="Helical" evidence="1">
    <location>
        <begin position="273"/>
        <end position="291"/>
    </location>
</feature>
<feature type="transmembrane region" description="Helical" evidence="1">
    <location>
        <begin position="383"/>
        <end position="401"/>
    </location>
</feature>
<evidence type="ECO:0000259" key="2">
    <source>
        <dbReference type="Pfam" id="PF13387"/>
    </source>
</evidence>
<proteinExistence type="predicted"/>
<feature type="domain" description="Lnb-like transmembrane" evidence="3">
    <location>
        <begin position="266"/>
        <end position="403"/>
    </location>
</feature>
<keyword evidence="1" id="KW-1133">Transmembrane helix</keyword>
<keyword evidence="5" id="KW-1185">Reference proteome</keyword>
<dbReference type="Pfam" id="PF13387">
    <property type="entry name" value="Lnb_N"/>
    <property type="match status" value="1"/>
</dbReference>
<evidence type="ECO:0000313" key="5">
    <source>
        <dbReference type="Proteomes" id="UP000502928"/>
    </source>
</evidence>
<evidence type="ECO:0000256" key="1">
    <source>
        <dbReference type="SAM" id="Phobius"/>
    </source>
</evidence>
<keyword evidence="1" id="KW-0812">Transmembrane</keyword>
<name>A0A6G7J8I8_9FLAO</name>
<feature type="transmembrane region" description="Helical" evidence="1">
    <location>
        <begin position="303"/>
        <end position="322"/>
    </location>
</feature>
<dbReference type="EMBL" id="CP049616">
    <property type="protein sequence ID" value="QII47145.1"/>
    <property type="molecule type" value="Genomic_DNA"/>
</dbReference>
<accession>A0A6G7J8I8</accession>
<reference evidence="4 5" key="1">
    <citation type="submission" date="2020-02" db="EMBL/GenBank/DDBJ databases">
        <title>Complete genome of Muricauda sp. 501str8.</title>
        <authorList>
            <person name="Dong B."/>
            <person name="Zhu S."/>
            <person name="Yang J."/>
            <person name="Chen J."/>
        </authorList>
    </citation>
    <scope>NUCLEOTIDE SEQUENCE [LARGE SCALE GENOMIC DNA]</scope>
    <source>
        <strain evidence="4 5">501str8</strain>
    </source>
</reference>
<dbReference type="InterPro" id="IPR057436">
    <property type="entry name" value="5TMH_Lnb"/>
</dbReference>
<dbReference type="KEGG" id="mut:GVT53_11220"/>
<gene>
    <name evidence="4" type="ORF">GVT53_11220</name>
</gene>
<feature type="transmembrane region" description="Helical" evidence="1">
    <location>
        <begin position="328"/>
        <end position="348"/>
    </location>
</feature>
<dbReference type="AlphaFoldDB" id="A0A6G7J8I8"/>
<feature type="transmembrane region" description="Helical" evidence="1">
    <location>
        <begin position="360"/>
        <end position="377"/>
    </location>
</feature>
<feature type="domain" description="Lnb N-terminal periplasmic" evidence="2">
    <location>
        <begin position="45"/>
        <end position="176"/>
    </location>
</feature>
<dbReference type="Pfam" id="PF25221">
    <property type="entry name" value="5TMH_Lnb"/>
    <property type="match status" value="1"/>
</dbReference>
<sequence>MVARVVFILIFVLIKYRMRRKLHLLFFCFIIGKFVFSQAPQLTENAKVSLLTCAAGDELYYAFGHSAFRVQDPALGIDVVYNYGTFDFNQPNFYLNFTKGRMIYSLSRRSFEAFLYEYELEKRWVKEQILDLNLQQRNQLLAFFEENYLPENRDYLYDPLLNNCSSITGDILKEQFGEAIVFDGSYLEKQYTFRQLVRQFMDVNTWSMFGIDLAFGSPVDRKATVQEHMFLPYYAMEQLRHTTLNGKPLVKRERTILDYSEHLQQSFFPLSPLFWFLMLMAFTAIITYFDYKHKTRSRWLDFSLLFITGVAGTFLFLLWVAADHTSTPYNFNILWAFPTNAIVAFALVFQDKVPQWAPKYFWAALGLMGIVLLLWIIKVQIFSPVVIPLLLTLAIRYLYIIRYSKL</sequence>